<dbReference type="CDD" id="cd01276">
    <property type="entry name" value="PKCI_related"/>
    <property type="match status" value="1"/>
</dbReference>
<name>E3DQ53_HALPG</name>
<reference evidence="5 6" key="2">
    <citation type="journal article" date="2011" name="Stand. Genomic Sci.">
        <title>Complete genome sequence of the extremely halophilic Halanaerobium praevalens type strain (GSL).</title>
        <authorList>
            <person name="Ivanova N."/>
            <person name="Sikorski J."/>
            <person name="Chertkov O."/>
            <person name="Nolan M."/>
            <person name="Lucas S."/>
            <person name="Hammon N."/>
            <person name="Deshpande S."/>
            <person name="Cheng J.F."/>
            <person name="Tapia R."/>
            <person name="Han C."/>
            <person name="Goodwin L."/>
            <person name="Pitluck S."/>
            <person name="Huntemann M."/>
            <person name="Liolios K."/>
            <person name="Pagani I."/>
            <person name="Mavromatis K."/>
            <person name="Ovchinikova G."/>
            <person name="Pati A."/>
            <person name="Chen A."/>
            <person name="Palaniappan K."/>
            <person name="Land M."/>
            <person name="Hauser L."/>
            <person name="Brambilla E.M."/>
            <person name="Kannan K.P."/>
            <person name="Rohde M."/>
            <person name="Tindall B.J."/>
            <person name="Goker M."/>
            <person name="Detter J.C."/>
            <person name="Woyke T."/>
            <person name="Bristow J."/>
            <person name="Eisen J.A."/>
            <person name="Markowitz V."/>
            <person name="Hugenholtz P."/>
            <person name="Kyrpides N.C."/>
            <person name="Klenk H.P."/>
            <person name="Lapidus A."/>
        </authorList>
    </citation>
    <scope>NUCLEOTIDE SEQUENCE [LARGE SCALE GENOMIC DNA]</scope>
    <source>
        <strain evidence="6">ATCC 33744 / DSM 2228 / GSL</strain>
    </source>
</reference>
<dbReference type="Pfam" id="PF11969">
    <property type="entry name" value="DcpS_C"/>
    <property type="match status" value="1"/>
</dbReference>
<dbReference type="PROSITE" id="PS51084">
    <property type="entry name" value="HIT_2"/>
    <property type="match status" value="1"/>
</dbReference>
<dbReference type="GO" id="GO:0003824">
    <property type="term" value="F:catalytic activity"/>
    <property type="evidence" value="ECO:0007669"/>
    <property type="project" value="InterPro"/>
</dbReference>
<dbReference type="Gene3D" id="3.30.428.10">
    <property type="entry name" value="HIT-like"/>
    <property type="match status" value="1"/>
</dbReference>
<dbReference type="InterPro" id="IPR036265">
    <property type="entry name" value="HIT-like_sf"/>
</dbReference>
<evidence type="ECO:0000313" key="6">
    <source>
        <dbReference type="Proteomes" id="UP000006866"/>
    </source>
</evidence>
<dbReference type="RefSeq" id="WP_014552837.1">
    <property type="nucleotide sequence ID" value="NC_017455.1"/>
</dbReference>
<evidence type="ECO:0000256" key="3">
    <source>
        <dbReference type="PROSITE-ProRule" id="PRU00464"/>
    </source>
</evidence>
<dbReference type="PATRIC" id="fig|572479.3.peg.656"/>
<evidence type="ECO:0000256" key="2">
    <source>
        <dbReference type="PIRSR" id="PIRSR601310-3"/>
    </source>
</evidence>
<dbReference type="STRING" id="572479.Hprae_0650"/>
<dbReference type="HOGENOM" id="CLU_056776_8_1_9"/>
<feature type="domain" description="HIT" evidence="4">
    <location>
        <begin position="5"/>
        <end position="114"/>
    </location>
</feature>
<dbReference type="InterPro" id="IPR011146">
    <property type="entry name" value="HIT-like"/>
</dbReference>
<dbReference type="KEGG" id="hpk:Hprae_0650"/>
<evidence type="ECO:0000313" key="5">
    <source>
        <dbReference type="EMBL" id="ADO76804.1"/>
    </source>
</evidence>
<accession>E3DQ53</accession>
<evidence type="ECO:0000259" key="4">
    <source>
        <dbReference type="PROSITE" id="PS51084"/>
    </source>
</evidence>
<dbReference type="PROSITE" id="PS00892">
    <property type="entry name" value="HIT_1"/>
    <property type="match status" value="1"/>
</dbReference>
<dbReference type="PRINTS" id="PR00332">
    <property type="entry name" value="HISTRIAD"/>
</dbReference>
<keyword evidence="6" id="KW-1185">Reference proteome</keyword>
<feature type="active site" description="Tele-AMP-histidine intermediate" evidence="1">
    <location>
        <position position="100"/>
    </location>
</feature>
<dbReference type="AlphaFoldDB" id="E3DQ53"/>
<dbReference type="InterPro" id="IPR019808">
    <property type="entry name" value="Histidine_triad_CS"/>
</dbReference>
<dbReference type="Proteomes" id="UP000006866">
    <property type="component" value="Chromosome"/>
</dbReference>
<organism evidence="5 6">
    <name type="scientific">Halanaerobium praevalens (strain ATCC 33744 / DSM 2228 / GSL)</name>
    <dbReference type="NCBI Taxonomy" id="572479"/>
    <lineage>
        <taxon>Bacteria</taxon>
        <taxon>Bacillati</taxon>
        <taxon>Bacillota</taxon>
        <taxon>Clostridia</taxon>
        <taxon>Halanaerobiales</taxon>
        <taxon>Halanaerobiaceae</taxon>
        <taxon>Halanaerobium</taxon>
    </lineage>
</organism>
<proteinExistence type="predicted"/>
<sequence>MEDCLFCKIIAGKMETEFIYQDEELVVFKDISPQAPVHLLIVPKKHIANLNQLNKRDNNLVGQIYQVAQKMAAKYDIDQSGYRVVSNCGQDGGQTVNHIHFHLLGGRELQWPPG</sequence>
<dbReference type="OrthoDB" id="9784774at2"/>
<dbReference type="eggNOG" id="COG0537">
    <property type="taxonomic scope" value="Bacteria"/>
</dbReference>
<dbReference type="SUPFAM" id="SSF54197">
    <property type="entry name" value="HIT-like"/>
    <property type="match status" value="1"/>
</dbReference>
<protein>
    <submittedName>
        <fullName evidence="5">Histidine triad (HIT) protein</fullName>
    </submittedName>
</protein>
<dbReference type="PANTHER" id="PTHR23089">
    <property type="entry name" value="HISTIDINE TRIAD HIT PROTEIN"/>
    <property type="match status" value="1"/>
</dbReference>
<reference evidence="6" key="1">
    <citation type="submission" date="2010-10" db="EMBL/GenBank/DDBJ databases">
        <title>The complete genome of Halanaerobium praevalens DSM 2228.</title>
        <authorList>
            <consortium name="US DOE Joint Genome Institute (JGI-PGF)"/>
            <person name="Lucas S."/>
            <person name="Copeland A."/>
            <person name="Lapidus A."/>
            <person name="Glavina del Rio T."/>
            <person name="Dalin E."/>
            <person name="Tice H."/>
            <person name="Bruce D."/>
            <person name="Goodwin L."/>
            <person name="Pitluck S."/>
            <person name="Kyrpides N."/>
            <person name="Mavromatis K."/>
            <person name="Ivanova N."/>
            <person name="Ovchinnikova G."/>
            <person name="Chertkov O."/>
            <person name="Detter J.C."/>
            <person name="Han C."/>
            <person name="Larimer F."/>
            <person name="Land M."/>
            <person name="Hauser L."/>
            <person name="Markowitz V."/>
            <person name="Cheng J.-F."/>
            <person name="Hugenholtz P."/>
            <person name="Woyke T."/>
            <person name="Wu D."/>
            <person name="Tindall B."/>
            <person name="Pomrenke H.G."/>
            <person name="Brambilla E."/>
            <person name="Klenk H.-P."/>
            <person name="Eisen J.A."/>
        </authorList>
    </citation>
    <scope>NUCLEOTIDE SEQUENCE [LARGE SCALE GENOMIC DNA]</scope>
    <source>
        <strain evidence="6">ATCC 33744 / DSM 2228 / GSL</strain>
    </source>
</reference>
<dbReference type="EMBL" id="CP002175">
    <property type="protein sequence ID" value="ADO76804.1"/>
    <property type="molecule type" value="Genomic_DNA"/>
</dbReference>
<feature type="short sequence motif" description="Histidine triad motif" evidence="2 3">
    <location>
        <begin position="98"/>
        <end position="102"/>
    </location>
</feature>
<dbReference type="InterPro" id="IPR001310">
    <property type="entry name" value="Histidine_triad_HIT"/>
</dbReference>
<evidence type="ECO:0000256" key="1">
    <source>
        <dbReference type="PIRSR" id="PIRSR601310-1"/>
    </source>
</evidence>
<gene>
    <name evidence="5" type="ordered locus">Hprae_0650</name>
</gene>